<keyword evidence="8" id="KW-1185">Reference proteome</keyword>
<dbReference type="EMBL" id="CP053708">
    <property type="protein sequence ID" value="QKE90985.1"/>
    <property type="molecule type" value="Genomic_DNA"/>
</dbReference>
<evidence type="ECO:0000256" key="1">
    <source>
        <dbReference type="ARBA" id="ARBA00004141"/>
    </source>
</evidence>
<evidence type="ECO:0000313" key="8">
    <source>
        <dbReference type="Proteomes" id="UP000500767"/>
    </source>
</evidence>
<protein>
    <submittedName>
        <fullName evidence="7">DUF423 domain-containing protein</fullName>
    </submittedName>
</protein>
<dbReference type="AlphaFoldDB" id="A0A6M8HRT6"/>
<comment type="similarity">
    <text evidence="2">Belongs to the UPF0382 family.</text>
</comment>
<organism evidence="7 8">
    <name type="scientific">Lichenicola cladoniae</name>
    <dbReference type="NCBI Taxonomy" id="1484109"/>
    <lineage>
        <taxon>Bacteria</taxon>
        <taxon>Pseudomonadati</taxon>
        <taxon>Pseudomonadota</taxon>
        <taxon>Alphaproteobacteria</taxon>
        <taxon>Acetobacterales</taxon>
        <taxon>Acetobacteraceae</taxon>
        <taxon>Lichenicola</taxon>
    </lineage>
</organism>
<dbReference type="Pfam" id="PF04241">
    <property type="entry name" value="DUF423"/>
    <property type="match status" value="1"/>
</dbReference>
<evidence type="ECO:0000256" key="4">
    <source>
        <dbReference type="ARBA" id="ARBA00022989"/>
    </source>
</evidence>
<dbReference type="InterPro" id="IPR006696">
    <property type="entry name" value="DUF423"/>
</dbReference>
<dbReference type="GO" id="GO:0005886">
    <property type="term" value="C:plasma membrane"/>
    <property type="evidence" value="ECO:0007669"/>
    <property type="project" value="TreeGrafter"/>
</dbReference>
<dbReference type="KEGG" id="lck:HN018_13865"/>
<accession>A0A6M8HRT6</accession>
<name>A0A6M8HRT6_9PROT</name>
<sequence>MKAQADAGLPPVAVTLQPADSTLSPWARLFLACGALLGFATVAMGALAAHLPDRSLAPGGRELLRSAVQMQGWHTVALLVAGILADRRPGLPVRLAGVAFLLGITCFCAGLYALGFAGDSVWARTLGHLAPFGGSVLMLGWLLLALACLRR</sequence>
<keyword evidence="5 6" id="KW-0472">Membrane</keyword>
<evidence type="ECO:0000313" key="7">
    <source>
        <dbReference type="EMBL" id="QKE90985.1"/>
    </source>
</evidence>
<gene>
    <name evidence="7" type="ORF">HN018_13865</name>
</gene>
<comment type="subcellular location">
    <subcellularLocation>
        <location evidence="1">Membrane</location>
        <topology evidence="1">Multi-pass membrane protein</topology>
    </subcellularLocation>
</comment>
<proteinExistence type="inferred from homology"/>
<evidence type="ECO:0000256" key="2">
    <source>
        <dbReference type="ARBA" id="ARBA00009694"/>
    </source>
</evidence>
<evidence type="ECO:0000256" key="5">
    <source>
        <dbReference type="ARBA" id="ARBA00023136"/>
    </source>
</evidence>
<feature type="transmembrane region" description="Helical" evidence="6">
    <location>
        <begin position="129"/>
        <end position="149"/>
    </location>
</feature>
<reference evidence="7 8" key="1">
    <citation type="journal article" date="2014" name="World J. Microbiol. Biotechnol.">
        <title>Biodiversity and physiological characteristics of Antarctic and Arctic lichens-associated bacteria.</title>
        <authorList>
            <person name="Lee Y.M."/>
            <person name="Kim E.H."/>
            <person name="Lee H.K."/>
            <person name="Hong S.G."/>
        </authorList>
    </citation>
    <scope>NUCLEOTIDE SEQUENCE [LARGE SCALE GENOMIC DNA]</scope>
    <source>
        <strain evidence="7 8">PAMC 26569</strain>
    </source>
</reference>
<feature type="transmembrane region" description="Helical" evidence="6">
    <location>
        <begin position="29"/>
        <end position="51"/>
    </location>
</feature>
<evidence type="ECO:0000256" key="3">
    <source>
        <dbReference type="ARBA" id="ARBA00022692"/>
    </source>
</evidence>
<evidence type="ECO:0000256" key="6">
    <source>
        <dbReference type="SAM" id="Phobius"/>
    </source>
</evidence>
<keyword evidence="3 6" id="KW-0812">Transmembrane</keyword>
<dbReference type="PANTHER" id="PTHR43461:SF1">
    <property type="entry name" value="TRANSMEMBRANE PROTEIN 256"/>
    <property type="match status" value="1"/>
</dbReference>
<dbReference type="Proteomes" id="UP000500767">
    <property type="component" value="Chromosome"/>
</dbReference>
<keyword evidence="4 6" id="KW-1133">Transmembrane helix</keyword>
<dbReference type="RefSeq" id="WP_171836706.1">
    <property type="nucleotide sequence ID" value="NZ_CP053708.1"/>
</dbReference>
<feature type="transmembrane region" description="Helical" evidence="6">
    <location>
        <begin position="97"/>
        <end position="117"/>
    </location>
</feature>
<dbReference type="PANTHER" id="PTHR43461">
    <property type="entry name" value="TRANSMEMBRANE PROTEIN 256"/>
    <property type="match status" value="1"/>
</dbReference>